<sequence>MHEAGIINVKNVDFSSICIQRMKTSFPQLDYEVLDVINVAERFHQDTFDIIIDKGCLDSVLNDNLWSVNVTKVKKKAVDLLYGSSQQDDNISEDSEHQLYTMASYGSGFDNIHRHSTHCRHKPSVQEEENSEIDFEGWLHLGPNVKVVNDGYQGQKCCYKCNCDASRSCCGKKYPEKFRTLESAHHPVAHEHQCNHGGCNTNRSVMNQPRRCNSNLGVCRTKHTKQQSGYGIRDTDDVVYVSNKQHPPKILVQKPQTVIVRNESRPPIVVQQPPPNVIVKNDPPQPVYVQNCPPNVIVKNERPGRPSGPPLIPIQQTTMHRYHNSVNNGMCHQYEQIEQNNHSFNRNHTNQQQYNQEQHYCKCGIQH</sequence>
<dbReference type="GO" id="GO:0032259">
    <property type="term" value="P:methylation"/>
    <property type="evidence" value="ECO:0007669"/>
    <property type="project" value="UniProtKB-KW"/>
</dbReference>
<dbReference type="RefSeq" id="XP_067805022.1">
    <property type="nucleotide sequence ID" value="XM_067946231.1"/>
</dbReference>
<keyword evidence="1" id="KW-0489">Methyltransferase</keyword>
<evidence type="ECO:0000313" key="3">
    <source>
        <dbReference type="Proteomes" id="UP001214638"/>
    </source>
</evidence>
<dbReference type="Gene3D" id="3.40.50.150">
    <property type="entry name" value="Vaccinia Virus protein VP39"/>
    <property type="match status" value="1"/>
</dbReference>
<evidence type="ECO:0000313" key="1">
    <source>
        <dbReference type="EMBL" id="KAK2194924.1"/>
    </source>
</evidence>
<comment type="caution">
    <text evidence="1">The sequence shown here is derived from an EMBL/GenBank/DDBJ whole genome shotgun (WGS) entry which is preliminary data.</text>
</comment>
<protein>
    <submittedName>
        <fullName evidence="1">S-adenosyl-L-methionine-dependent methyltransferase superfamily</fullName>
    </submittedName>
</protein>
<reference evidence="1" key="1">
    <citation type="journal article" date="2023" name="Nat. Microbiol.">
        <title>Babesia duncani multi-omics identifies virulence factors and drug targets.</title>
        <authorList>
            <person name="Singh P."/>
            <person name="Lonardi S."/>
            <person name="Liang Q."/>
            <person name="Vydyam P."/>
            <person name="Khabirova E."/>
            <person name="Fang T."/>
            <person name="Gihaz S."/>
            <person name="Thekkiniath J."/>
            <person name="Munshi M."/>
            <person name="Abel S."/>
            <person name="Ciampossin L."/>
            <person name="Batugedara G."/>
            <person name="Gupta M."/>
            <person name="Lu X.M."/>
            <person name="Lenz T."/>
            <person name="Chakravarty S."/>
            <person name="Cornillot E."/>
            <person name="Hu Y."/>
            <person name="Ma W."/>
            <person name="Gonzalez L.M."/>
            <person name="Sanchez S."/>
            <person name="Estrada K."/>
            <person name="Sanchez-Flores A."/>
            <person name="Montero E."/>
            <person name="Harb O.S."/>
            <person name="Le Roch K.G."/>
            <person name="Mamoun C.B."/>
        </authorList>
    </citation>
    <scope>NUCLEOTIDE SEQUENCE</scope>
    <source>
        <strain evidence="1">WA1</strain>
    </source>
</reference>
<keyword evidence="1" id="KW-0808">Transferase</keyword>
<dbReference type="GO" id="GO:0008168">
    <property type="term" value="F:methyltransferase activity"/>
    <property type="evidence" value="ECO:0007669"/>
    <property type="project" value="UniProtKB-KW"/>
</dbReference>
<dbReference type="KEGG" id="bdw:94335487"/>
<dbReference type="EMBL" id="JALLKP010000023">
    <property type="protein sequence ID" value="KAK2194924.1"/>
    <property type="molecule type" value="Genomic_DNA"/>
</dbReference>
<keyword evidence="3" id="KW-1185">Reference proteome</keyword>
<dbReference type="Proteomes" id="UP001214638">
    <property type="component" value="Unassembled WGS sequence"/>
</dbReference>
<organism evidence="1 3">
    <name type="scientific">Babesia duncani</name>
    <dbReference type="NCBI Taxonomy" id="323732"/>
    <lineage>
        <taxon>Eukaryota</taxon>
        <taxon>Sar</taxon>
        <taxon>Alveolata</taxon>
        <taxon>Apicomplexa</taxon>
        <taxon>Aconoidasida</taxon>
        <taxon>Piroplasmida</taxon>
        <taxon>Babesiidae</taxon>
        <taxon>Babesia</taxon>
    </lineage>
</organism>
<gene>
    <name evidence="2" type="ORF">BdWA1_001189</name>
    <name evidence="1" type="ORF">BdWA1_003603</name>
</gene>
<dbReference type="EMBL" id="JALLKP010000001">
    <property type="protein sequence ID" value="KAK2198180.1"/>
    <property type="molecule type" value="Genomic_DNA"/>
</dbReference>
<proteinExistence type="predicted"/>
<name>A0AAD9PHG2_9APIC</name>
<accession>A0AAD9PHG2</accession>
<evidence type="ECO:0000313" key="2">
    <source>
        <dbReference type="EMBL" id="KAK2198180.1"/>
    </source>
</evidence>
<dbReference type="AlphaFoldDB" id="A0AAD9PHG2"/>
<dbReference type="GeneID" id="94335487"/>
<dbReference type="InterPro" id="IPR029063">
    <property type="entry name" value="SAM-dependent_MTases_sf"/>
</dbReference>